<proteinExistence type="predicted"/>
<keyword evidence="2" id="KW-1185">Reference proteome</keyword>
<sequence>MAYATAEDVVELWAREPEPEVKALIERRLAQVERMIIRRIPDLAARIEDSHLDVADVIDIEAEAVLRVIRNPEGLQAENDGNYGYQLSRAAADNRLRLLADEWERLGVRQRKIFQIEPRTGRR</sequence>
<dbReference type="RefSeq" id="WP_183470571.1">
    <property type="nucleotide sequence ID" value="NZ_JACHVU010000008.1"/>
</dbReference>
<protein>
    <recommendedName>
        <fullName evidence="3">Head-to-tail adaptor</fullName>
    </recommendedName>
</protein>
<dbReference type="EMBL" id="JACHVU010000008">
    <property type="protein sequence ID" value="MBB2992141.1"/>
    <property type="molecule type" value="Genomic_DNA"/>
</dbReference>
<name>A0A839QIK9_MYCIR</name>
<evidence type="ECO:0000313" key="2">
    <source>
        <dbReference type="Proteomes" id="UP000550501"/>
    </source>
</evidence>
<dbReference type="Proteomes" id="UP000550501">
    <property type="component" value="Unassembled WGS sequence"/>
</dbReference>
<evidence type="ECO:0008006" key="3">
    <source>
        <dbReference type="Google" id="ProtNLM"/>
    </source>
</evidence>
<evidence type="ECO:0000313" key="1">
    <source>
        <dbReference type="EMBL" id="MBB2992141.1"/>
    </source>
</evidence>
<dbReference type="InterPro" id="IPR018963">
    <property type="entry name" value="Mycophage_D29_Gp19"/>
</dbReference>
<organism evidence="1 2">
    <name type="scientific">Mycolicibacterium iranicum</name>
    <name type="common">Mycobacterium iranicum</name>
    <dbReference type="NCBI Taxonomy" id="912594"/>
    <lineage>
        <taxon>Bacteria</taxon>
        <taxon>Bacillati</taxon>
        <taxon>Actinomycetota</taxon>
        <taxon>Actinomycetes</taxon>
        <taxon>Mycobacteriales</taxon>
        <taxon>Mycobacteriaceae</taxon>
        <taxon>Mycolicibacterium</taxon>
    </lineage>
</organism>
<gene>
    <name evidence="1" type="ORF">FHR72_003637</name>
</gene>
<dbReference type="AlphaFoldDB" id="A0A839QIK9"/>
<dbReference type="Pfam" id="PF09355">
    <property type="entry name" value="Phage_Gp19"/>
    <property type="match status" value="1"/>
</dbReference>
<comment type="caution">
    <text evidence="1">The sequence shown here is derived from an EMBL/GenBank/DDBJ whole genome shotgun (WGS) entry which is preliminary data.</text>
</comment>
<accession>A0A839QIK9</accession>
<reference evidence="1 2" key="1">
    <citation type="submission" date="2020-08" db="EMBL/GenBank/DDBJ databases">
        <title>The Agave Microbiome: Exploring the role of microbial communities in plant adaptations to desert environments.</title>
        <authorList>
            <person name="Partida-Martinez L.P."/>
        </authorList>
    </citation>
    <scope>NUCLEOTIDE SEQUENCE [LARGE SCALE GENOMIC DNA]</scope>
    <source>
        <strain evidence="1 2">AT2.18</strain>
    </source>
</reference>